<feature type="compositionally biased region" description="Basic and acidic residues" evidence="10">
    <location>
        <begin position="714"/>
        <end position="744"/>
    </location>
</feature>
<comment type="subcellular location">
    <subcellularLocation>
        <location evidence="1">Cytoplasm</location>
    </subcellularLocation>
</comment>
<dbReference type="GO" id="GO:0005737">
    <property type="term" value="C:cytoplasm"/>
    <property type="evidence" value="ECO:0007669"/>
    <property type="project" value="UniProtKB-SubCell"/>
</dbReference>
<keyword evidence="6" id="KW-0560">Oxidoreductase</keyword>
<dbReference type="Pfam" id="PF00890">
    <property type="entry name" value="FAD_binding_2"/>
    <property type="match status" value="1"/>
</dbReference>
<proteinExistence type="predicted"/>
<feature type="region of interest" description="Disordered" evidence="10">
    <location>
        <begin position="1087"/>
        <end position="1217"/>
    </location>
</feature>
<dbReference type="InterPro" id="IPR057494">
    <property type="entry name" value="Rossman_Mical"/>
</dbReference>
<organism evidence="12 13">
    <name type="scientific">Blomia tropicalis</name>
    <name type="common">Mite</name>
    <dbReference type="NCBI Taxonomy" id="40697"/>
    <lineage>
        <taxon>Eukaryota</taxon>
        <taxon>Metazoa</taxon>
        <taxon>Ecdysozoa</taxon>
        <taxon>Arthropoda</taxon>
        <taxon>Chelicerata</taxon>
        <taxon>Arachnida</taxon>
        <taxon>Acari</taxon>
        <taxon>Acariformes</taxon>
        <taxon>Sarcoptiformes</taxon>
        <taxon>Astigmata</taxon>
        <taxon>Glycyphagoidea</taxon>
        <taxon>Echimyopodidae</taxon>
        <taxon>Blomia</taxon>
    </lineage>
</organism>
<evidence type="ECO:0000256" key="10">
    <source>
        <dbReference type="SAM" id="MobiDB-lite"/>
    </source>
</evidence>
<gene>
    <name evidence="12" type="ORF">RDWZM_005876</name>
</gene>
<keyword evidence="2" id="KW-0963">Cytoplasm</keyword>
<evidence type="ECO:0000313" key="12">
    <source>
        <dbReference type="EMBL" id="KAJ6220064.1"/>
    </source>
</evidence>
<feature type="compositionally biased region" description="Polar residues" evidence="10">
    <location>
        <begin position="1266"/>
        <end position="1276"/>
    </location>
</feature>
<evidence type="ECO:0000256" key="7">
    <source>
        <dbReference type="ARBA" id="ARBA00023038"/>
    </source>
</evidence>
<dbReference type="InterPro" id="IPR001781">
    <property type="entry name" value="Znf_LIM"/>
</dbReference>
<dbReference type="OMA" id="SMYSATN"/>
<evidence type="ECO:0000313" key="13">
    <source>
        <dbReference type="Proteomes" id="UP001142055"/>
    </source>
</evidence>
<dbReference type="Gene3D" id="2.10.110.10">
    <property type="entry name" value="Cysteine Rich Protein"/>
    <property type="match status" value="1"/>
</dbReference>
<name>A0A9Q0M720_BLOTA</name>
<evidence type="ECO:0000256" key="9">
    <source>
        <dbReference type="PROSITE-ProRule" id="PRU00125"/>
    </source>
</evidence>
<evidence type="ECO:0000259" key="11">
    <source>
        <dbReference type="PROSITE" id="PS50023"/>
    </source>
</evidence>
<dbReference type="Proteomes" id="UP001142055">
    <property type="component" value="Chromosome 2"/>
</dbReference>
<evidence type="ECO:0000256" key="2">
    <source>
        <dbReference type="ARBA" id="ARBA00022490"/>
    </source>
</evidence>
<keyword evidence="4 9" id="KW-0479">Metal-binding</keyword>
<accession>A0A9Q0M720</accession>
<evidence type="ECO:0000256" key="3">
    <source>
        <dbReference type="ARBA" id="ARBA00022630"/>
    </source>
</evidence>
<reference evidence="12" key="1">
    <citation type="submission" date="2022-12" db="EMBL/GenBank/DDBJ databases">
        <title>Genome assemblies of Blomia tropicalis.</title>
        <authorList>
            <person name="Cui Y."/>
        </authorList>
    </citation>
    <scope>NUCLEOTIDE SEQUENCE</scope>
    <source>
        <tissue evidence="12">Adult mites</tissue>
    </source>
</reference>
<dbReference type="GO" id="GO:0016491">
    <property type="term" value="F:oxidoreductase activity"/>
    <property type="evidence" value="ECO:0007669"/>
    <property type="project" value="UniProtKB-KW"/>
</dbReference>
<feature type="region of interest" description="Disordered" evidence="10">
    <location>
        <begin position="793"/>
        <end position="826"/>
    </location>
</feature>
<keyword evidence="5 9" id="KW-0862">Zinc</keyword>
<comment type="caution">
    <text evidence="12">The sequence shown here is derived from an EMBL/GenBank/DDBJ whole genome shotgun (WGS) entry which is preliminary data.</text>
</comment>
<protein>
    <recommendedName>
        <fullName evidence="11">LIM zinc-binding domain-containing protein</fullName>
    </recommendedName>
</protein>
<feature type="region of interest" description="Disordered" evidence="10">
    <location>
        <begin position="1255"/>
        <end position="1278"/>
    </location>
</feature>
<dbReference type="GO" id="GO:0003779">
    <property type="term" value="F:actin binding"/>
    <property type="evidence" value="ECO:0007669"/>
    <property type="project" value="UniProtKB-KW"/>
</dbReference>
<dbReference type="InterPro" id="IPR036188">
    <property type="entry name" value="FAD/NAD-bd_sf"/>
</dbReference>
<feature type="compositionally biased region" description="Polar residues" evidence="10">
    <location>
        <begin position="750"/>
        <end position="760"/>
    </location>
</feature>
<dbReference type="SMART" id="SM00132">
    <property type="entry name" value="LIM"/>
    <property type="match status" value="1"/>
</dbReference>
<feature type="compositionally biased region" description="Polar residues" evidence="10">
    <location>
        <begin position="1158"/>
        <end position="1168"/>
    </location>
</feature>
<evidence type="ECO:0000256" key="4">
    <source>
        <dbReference type="ARBA" id="ARBA00022723"/>
    </source>
</evidence>
<keyword evidence="8" id="KW-0009">Actin-binding</keyword>
<feature type="domain" description="LIM zinc-binding" evidence="11">
    <location>
        <begin position="989"/>
        <end position="1047"/>
    </location>
</feature>
<dbReference type="PANTHER" id="PTHR23167">
    <property type="entry name" value="CALPONIN HOMOLOGY DOMAIN-CONTAINING PROTEIN DDB_G0272472-RELATED"/>
    <property type="match status" value="1"/>
</dbReference>
<dbReference type="Pfam" id="PF25413">
    <property type="entry name" value="Rossman_Mical"/>
    <property type="match status" value="1"/>
</dbReference>
<feature type="compositionally biased region" description="Acidic residues" evidence="10">
    <location>
        <begin position="1141"/>
        <end position="1153"/>
    </location>
</feature>
<feature type="region of interest" description="Disordered" evidence="10">
    <location>
        <begin position="697"/>
        <end position="760"/>
    </location>
</feature>
<dbReference type="PROSITE" id="PS50023">
    <property type="entry name" value="LIM_DOMAIN_2"/>
    <property type="match status" value="1"/>
</dbReference>
<dbReference type="GO" id="GO:0046872">
    <property type="term" value="F:metal ion binding"/>
    <property type="evidence" value="ECO:0007669"/>
    <property type="project" value="UniProtKB-KW"/>
</dbReference>
<feature type="compositionally biased region" description="Acidic residues" evidence="10">
    <location>
        <begin position="1101"/>
        <end position="1114"/>
    </location>
</feature>
<evidence type="ECO:0000256" key="5">
    <source>
        <dbReference type="ARBA" id="ARBA00022833"/>
    </source>
</evidence>
<evidence type="ECO:0000256" key="8">
    <source>
        <dbReference type="ARBA" id="ARBA00023203"/>
    </source>
</evidence>
<dbReference type="PANTHER" id="PTHR23167:SF54">
    <property type="entry name" value="[F-ACTIN]-MONOOXYGENASE MICAL"/>
    <property type="match status" value="1"/>
</dbReference>
<dbReference type="Gene3D" id="3.50.50.60">
    <property type="entry name" value="FAD/NAD(P)-binding domain"/>
    <property type="match status" value="1"/>
</dbReference>
<dbReference type="InterPro" id="IPR003953">
    <property type="entry name" value="FAD-dep_OxRdtase_2_FAD-bd"/>
</dbReference>
<keyword evidence="13" id="KW-1185">Reference proteome</keyword>
<feature type="compositionally biased region" description="Polar residues" evidence="10">
    <location>
        <begin position="1115"/>
        <end position="1138"/>
    </location>
</feature>
<dbReference type="InterPro" id="IPR050540">
    <property type="entry name" value="F-actin_Monoox_Mical"/>
</dbReference>
<dbReference type="PROSITE" id="PS00478">
    <property type="entry name" value="LIM_DOMAIN_1"/>
    <property type="match status" value="1"/>
</dbReference>
<feature type="compositionally biased region" description="Basic and acidic residues" evidence="10">
    <location>
        <begin position="1205"/>
        <end position="1217"/>
    </location>
</feature>
<evidence type="ECO:0000256" key="1">
    <source>
        <dbReference type="ARBA" id="ARBA00004496"/>
    </source>
</evidence>
<dbReference type="SUPFAM" id="SSF51905">
    <property type="entry name" value="FAD/NAD(P)-binding domain"/>
    <property type="match status" value="1"/>
</dbReference>
<keyword evidence="7 9" id="KW-0440">LIM domain</keyword>
<sequence length="1488" mass="168165">MSNHHHHHHLNANNSYHYHYPRNVIENVIKHFDNLISATSVKAVLENSRHISKHLHCETDYGIRNFFKLKSVLLNVKSLSKWNRVASILKALDQKANQKEYGIRPKLQEKKILVIGGGLSGLRVAIELLLIGAKVICVEKRDEFSRNNVIHLWPNVINDMYTFEAKRLYGQFCVGSIDHISIRQLQLILLKIAVIYGIKFVPYVEFEEMCPRIIQPNQCDCDPSTCDCCCHVHGFGGGAYAHFKSSHNPLLADELSRESFDAIIGCDGRRNTFSRYFPRNNRRGKLAIGLTANYVNRRTEEEAHCPEISGISRIYNQKWFKDLQIETGIELENLVYYRDETHYFVMTATKASLIKRGVLRSDYGDSHALLHTNNIDISMLMKYSKDAAEWSSKLQRLEFALNSSNKPDVALFDFTSMYSATNASCAKKTYLRCCNRNIATATSNNNTVNGNCSSTSKYTLMLLCGDSLLEPFWPTGSGAGRGFLSAMDAAWTVSLWYDTIANEYNDIDSMLNVISRREYVYRLLAQTSPENTTHKNFTIDPQTRYKNLNLRDSGKLHEIKNQVRHLIIDKADLDVKTYVSNYEAKRARRATVGINPDDVLKAKNFSYKPVNAYDDLPPSYSPKNTNASKPTYEVPSTTSSFSNAKNSFLNCDNLPIEVIELKPKNYCDFKPRNNEDSNYDKREYQAKNHFFNSINLETEESVETPPITNHQYNPRKDDHYNNKENYSTKREYQSKNTDSYEFKEPYGLGRSNSYNDNNGNDRYMSTNGNIGGERPKSHKATYVANRDFLKGVIENTPRSGGKYTDGSRNAQPLNHRTNSKPKKSSDIIEKAQYLEQKFEENKKPYVPKLARVGKIEDEDWNVKMWNSSDVFAAKVQEKRTMVHDNSKTLLQSRISQLNNNMNNNNIKDEVNRTTAKKVTNDFVHLLTNEVTQKFNNPPPTSSAKMEPIVSVELLKRHDDSTNSPASDTPSSSFKHSQNLKTFELLKPTGECKRCGQVVTAIDRVSVHGQNYHKTCLTCKSCSIILRPDEIAEEEFTCKVCLKSRKNPVQQDARSSFFSNKLSDSMIEAKKNFLVNIEQIDLRERAEFEIMDESDETKGGEGDDYVEPIDEDQDNNNDNHISGPSSRTESDVTFDSGKSTEVLDEVNDDAEDPDKEVNNNELGSSQSDITESDRNYSRSNSDANYTDDEQSESSERGGDLSSLTNKEQKLRQGSDDHNACKDQYLETIDNALANEYDPIEVATFIEESNALLRNASTTNDNDKQAVVSPSTPTASSEEVSKFGSSIAIASDICDIAPRSLESVLPSVNIPPDPGSRHSLVLSYPASMTMSYPTSDSSLPFMNKSNRLIQPSNTMEFTDRTCESKNASATNHNQVERNIPARQISNNLTTNGKVSAIASGLGITKLPYRYSGQFTEKFYRTHSQPTLFEQLSLIDRKLKRNTKLSALSRDEVPFADGGQDVDSTQVLSSSQPSILVGKFSQAPVARFDDV</sequence>
<dbReference type="EMBL" id="JAPWDV010000002">
    <property type="protein sequence ID" value="KAJ6220064.1"/>
    <property type="molecule type" value="Genomic_DNA"/>
</dbReference>
<evidence type="ECO:0000256" key="6">
    <source>
        <dbReference type="ARBA" id="ARBA00023002"/>
    </source>
</evidence>
<dbReference type="Pfam" id="PF00412">
    <property type="entry name" value="LIM"/>
    <property type="match status" value="1"/>
</dbReference>
<keyword evidence="3" id="KW-0285">Flavoprotein</keyword>
<feature type="compositionally biased region" description="Polar residues" evidence="10">
    <location>
        <begin position="806"/>
        <end position="816"/>
    </location>
</feature>